<feature type="transmembrane region" description="Helical" evidence="1">
    <location>
        <begin position="43"/>
        <end position="60"/>
    </location>
</feature>
<dbReference type="GO" id="GO:0004175">
    <property type="term" value="F:endopeptidase activity"/>
    <property type="evidence" value="ECO:0007669"/>
    <property type="project" value="UniProtKB-ARBA"/>
</dbReference>
<dbReference type="InterPro" id="IPR003675">
    <property type="entry name" value="Rce1/LyrA-like_dom"/>
</dbReference>
<evidence type="ECO:0000256" key="1">
    <source>
        <dbReference type="SAM" id="Phobius"/>
    </source>
</evidence>
<protein>
    <submittedName>
        <fullName evidence="3">CAAX prenyl protease-like protein</fullName>
    </submittedName>
</protein>
<keyword evidence="1" id="KW-0472">Membrane</keyword>
<accession>A0A2T6K130</accession>
<dbReference type="OrthoDB" id="3693644at2"/>
<comment type="caution">
    <text evidence="3">The sequence shown here is derived from an EMBL/GenBank/DDBJ whole genome shotgun (WGS) entry which is preliminary data.</text>
</comment>
<gene>
    <name evidence="3" type="ORF">C8N45_1382</name>
</gene>
<dbReference type="GO" id="GO:0080120">
    <property type="term" value="P:CAAX-box protein maturation"/>
    <property type="evidence" value="ECO:0007669"/>
    <property type="project" value="UniProtKB-ARBA"/>
</dbReference>
<feature type="transmembrane region" description="Helical" evidence="1">
    <location>
        <begin position="218"/>
        <end position="237"/>
    </location>
</feature>
<dbReference type="PANTHER" id="PTHR35797:SF1">
    <property type="entry name" value="PROTEASE"/>
    <property type="match status" value="1"/>
</dbReference>
<keyword evidence="3" id="KW-0378">Hydrolase</keyword>
<feature type="domain" description="CAAX prenyl protease 2/Lysostaphin resistance protein A-like" evidence="2">
    <location>
        <begin position="128"/>
        <end position="231"/>
    </location>
</feature>
<feature type="transmembrane region" description="Helical" evidence="1">
    <location>
        <begin position="189"/>
        <end position="211"/>
    </location>
</feature>
<dbReference type="PANTHER" id="PTHR35797">
    <property type="entry name" value="PROTEASE-RELATED"/>
    <property type="match status" value="1"/>
</dbReference>
<dbReference type="InterPro" id="IPR042150">
    <property type="entry name" value="MmRce1-like"/>
</dbReference>
<keyword evidence="3" id="KW-0645">Protease</keyword>
<name>A0A2T6K130_9RHOB</name>
<feature type="transmembrane region" description="Helical" evidence="1">
    <location>
        <begin position="7"/>
        <end position="31"/>
    </location>
</feature>
<reference evidence="3 4" key="1">
    <citation type="submission" date="2018-04" db="EMBL/GenBank/DDBJ databases">
        <title>Genomic Encyclopedia of Archaeal and Bacterial Type Strains, Phase II (KMG-II): from individual species to whole genera.</title>
        <authorList>
            <person name="Goeker M."/>
        </authorList>
    </citation>
    <scope>NUCLEOTIDE SEQUENCE [LARGE SCALE GENOMIC DNA]</scope>
    <source>
        <strain evidence="3 4">DSM 29955</strain>
    </source>
</reference>
<feature type="transmembrane region" description="Helical" evidence="1">
    <location>
        <begin position="121"/>
        <end position="139"/>
    </location>
</feature>
<feature type="transmembrane region" description="Helical" evidence="1">
    <location>
        <begin position="81"/>
        <end position="101"/>
    </location>
</feature>
<keyword evidence="4" id="KW-1185">Reference proteome</keyword>
<dbReference type="RefSeq" id="WP_108389343.1">
    <property type="nucleotide sequence ID" value="NZ_QBUD01000038.1"/>
</dbReference>
<feature type="transmembrane region" description="Helical" evidence="1">
    <location>
        <begin position="160"/>
        <end position="183"/>
    </location>
</feature>
<dbReference type="EMBL" id="QBUD01000038">
    <property type="protein sequence ID" value="PUB08341.1"/>
    <property type="molecule type" value="Genomic_DNA"/>
</dbReference>
<feature type="transmembrane region" description="Helical" evidence="1">
    <location>
        <begin position="249"/>
        <end position="267"/>
    </location>
</feature>
<evidence type="ECO:0000259" key="2">
    <source>
        <dbReference type="Pfam" id="PF02517"/>
    </source>
</evidence>
<keyword evidence="1" id="KW-0812">Transmembrane</keyword>
<dbReference type="GO" id="GO:0006508">
    <property type="term" value="P:proteolysis"/>
    <property type="evidence" value="ECO:0007669"/>
    <property type="project" value="UniProtKB-KW"/>
</dbReference>
<dbReference type="Pfam" id="PF02517">
    <property type="entry name" value="Rce1-like"/>
    <property type="match status" value="1"/>
</dbReference>
<keyword evidence="1" id="KW-1133">Transmembrane helix</keyword>
<evidence type="ECO:0000313" key="4">
    <source>
        <dbReference type="Proteomes" id="UP000244523"/>
    </source>
</evidence>
<evidence type="ECO:0000313" key="3">
    <source>
        <dbReference type="EMBL" id="PUB08341.1"/>
    </source>
</evidence>
<dbReference type="Proteomes" id="UP000244523">
    <property type="component" value="Unassembled WGS sequence"/>
</dbReference>
<organism evidence="3 4">
    <name type="scientific">Yoonia sediminilitoris</name>
    <dbReference type="NCBI Taxonomy" id="1286148"/>
    <lineage>
        <taxon>Bacteria</taxon>
        <taxon>Pseudomonadati</taxon>
        <taxon>Pseudomonadota</taxon>
        <taxon>Alphaproteobacteria</taxon>
        <taxon>Rhodobacterales</taxon>
        <taxon>Paracoccaceae</taxon>
        <taxon>Yoonia</taxon>
    </lineage>
</organism>
<dbReference type="AlphaFoldDB" id="A0A2T6K130"/>
<sequence length="272" mass="29702">MADKRLFTFFVLAFGLSWVFFIPTFLVWLGIPAPVGGDGYNGFAGFISTFGPLLAAMILLGRDGGFRAAWGLIKRGFDLRVKPVVLIAAILLPVGSAWLANSVVNITGADTLPGSMVPEDLGYPAAIWLVPAFLSMMLFGGGQEEFGWRGYAQEPMHDRLGFAGSSLLLGAVWGLWHLPLWIIPGDPHIFIPFVAFVLFTMAFSVQMLWLFQLSGYKLSVPWIMHGVQNTVLIILPVYRLDSDGPQVGLYIYLAINIAIAALAILAVRKRAS</sequence>
<proteinExistence type="predicted"/>